<keyword evidence="11" id="KW-0175">Coiled coil</keyword>
<dbReference type="SMART" id="SM00136">
    <property type="entry name" value="LamNT"/>
    <property type="match status" value="1"/>
</dbReference>
<dbReference type="InterPro" id="IPR056863">
    <property type="entry name" value="LMN_ATRN_NET-like_EGF"/>
</dbReference>
<dbReference type="SMART" id="SM00180">
    <property type="entry name" value="EGF_Lam"/>
    <property type="match status" value="11"/>
</dbReference>
<dbReference type="PROSITE" id="PS50027">
    <property type="entry name" value="EGF_LAM_2"/>
    <property type="match status" value="8"/>
</dbReference>
<proteinExistence type="predicted"/>
<dbReference type="PANTHER" id="PTHR10574:SF240">
    <property type="entry name" value="LAMININ SUBUNIT GAMMA-3"/>
    <property type="match status" value="1"/>
</dbReference>
<dbReference type="Pfam" id="PF00052">
    <property type="entry name" value="Laminin_B"/>
    <property type="match status" value="1"/>
</dbReference>
<evidence type="ECO:0000256" key="7">
    <source>
        <dbReference type="ARBA" id="ARBA00023157"/>
    </source>
</evidence>
<feature type="domain" description="Laminin EGF-like" evidence="13">
    <location>
        <begin position="920"/>
        <end position="967"/>
    </location>
</feature>
<evidence type="ECO:0000256" key="8">
    <source>
        <dbReference type="ARBA" id="ARBA00023180"/>
    </source>
</evidence>
<feature type="disulfide bond" evidence="10">
    <location>
        <begin position="401"/>
        <end position="410"/>
    </location>
</feature>
<evidence type="ECO:0000313" key="17">
    <source>
        <dbReference type="Proteomes" id="UP000829720"/>
    </source>
</evidence>
<keyword evidence="9 10" id="KW-0424">Laminin EGF-like domain</keyword>
<feature type="domain" description="Laminin EGF-like" evidence="13">
    <location>
        <begin position="711"/>
        <end position="758"/>
    </location>
</feature>
<evidence type="ECO:0000256" key="6">
    <source>
        <dbReference type="ARBA" id="ARBA00022869"/>
    </source>
</evidence>
<dbReference type="InterPro" id="IPR002049">
    <property type="entry name" value="LE_dom"/>
</dbReference>
<dbReference type="Pfam" id="PF00055">
    <property type="entry name" value="Laminin_N"/>
    <property type="match status" value="1"/>
</dbReference>
<dbReference type="InterPro" id="IPR050440">
    <property type="entry name" value="Laminin/Netrin_ECM"/>
</dbReference>
<dbReference type="FunFam" id="2.10.25.10:FF:000094">
    <property type="entry name" value="Laminin subunit alpha-2"/>
    <property type="match status" value="1"/>
</dbReference>
<dbReference type="FunFam" id="2.10.25.10:FF:000051">
    <property type="entry name" value="Laminin subunit alpha 4"/>
    <property type="match status" value="1"/>
</dbReference>
<dbReference type="InterPro" id="IPR000742">
    <property type="entry name" value="EGF"/>
</dbReference>
<keyword evidence="6" id="KW-0084">Basement membrane</keyword>
<dbReference type="EMBL" id="JAERUA010000001">
    <property type="protein sequence ID" value="KAI1904723.1"/>
    <property type="molecule type" value="Genomic_DNA"/>
</dbReference>
<keyword evidence="5" id="KW-0677">Repeat</keyword>
<feature type="domain" description="Laminin EGF-like" evidence="13">
    <location>
        <begin position="814"/>
        <end position="868"/>
    </location>
</feature>
<feature type="disulfide bond" evidence="10">
    <location>
        <begin position="353"/>
        <end position="362"/>
    </location>
</feature>
<evidence type="ECO:0000256" key="1">
    <source>
        <dbReference type="ARBA" id="ARBA00002418"/>
    </source>
</evidence>
<feature type="domain" description="Laminin EGF-like" evidence="13">
    <location>
        <begin position="968"/>
        <end position="1015"/>
    </location>
</feature>
<dbReference type="FunFam" id="2.60.120.260:FF:000018">
    <property type="entry name" value="Laminin subunit gamma 1"/>
    <property type="match status" value="1"/>
</dbReference>
<dbReference type="Gene3D" id="2.60.120.260">
    <property type="entry name" value="Galactose-binding domain-like"/>
    <property type="match status" value="1"/>
</dbReference>
<sequence length="1600" mass="175544">MKDAPLRPLLLLISIIPRLVSAGMDSCYDDHGLPSRCMPKFENAAFNKTVMASNVCGQPPEDYCMQAGAMRSCHRCDAYDPKLHHNVTYLTDFHSDEEPTWWQSQSMFYGIQHPTSINLTLHLGKAFEITYIRLKFHTSRPESFAIYKRSKEGGPWQPYQYYSASCQKTYQNNKGYLRPGEDERTALCTDEFSDISPLTGGNVAFSTLEGRPSAYNFDQSPVLQEWVTATDLLISLDRLNTFGDEFFKDGKVLRSYYYAISDFSVGGRCKCNGHASECQRWDSRELVCACQHHTDGSDCQRCQPFYQDRPWARATAESANECRLCNCSGRSDECVFDAELYRSTGSGGRCMNCRDNTDGPHCERCRDEFYRSSPLDVCLPCNCSILGSVSLQCGNDGACHCRQSVTGEKCDNCQPGFHSLGPAGCRPCECHPYGSVSVCSSLDGRCPCKANVEGHTCDRCKPGSFNLASDNTIGCESCFCFGHSVACTSSTRHSAVSIVSDFVEDPDGWMGDFSGGLEFPLIWKEGEVYLLPYSEDDIGFYKAPEKFLGNQLLSYGQLLSVTFVAESPELLPRRVTVVLEGPAISVYADLSPESSPQSVQSSAPQHTFTLRLHERGGELRPSLSALEFRRLLFNLTALKISNAGGHNYTSQLSRVTLGSAAPSHGPLYPPAPWVEECTCPPGYAGQFCERCALGYKREVPNGDPFVRCVPCTCNGHGDCHPETGVCYCTDFTTGPACELCLDGYYGNALTGSPGDCQPCPCPEQTSCAQVPVTGEVVCTNCPPGRRGTRCEICDDGFYGDPLGRNGIARPCTVCDCHGNVDPNAVGVCDHLTGRCLKCLYHTEGDHCQHCQQGYYGNALDQNANKCKPCSCNPAGTAGDLDDCHPHSGQCFCLGHVTGRDCGHCRIGYFNLRPGQGCERCNCNPIGSSSSACHPVTGQCVCHPGVEGLSCDTCRNGFYGYSSRGCMACNCDPMGSVTMQCHGNGTCICREGFVGHKCDKCELNYFHNKDTHQCEECPVCYSLVKEQAEKLRLRLQSLEKLLAHYSCRGRRGRQHQALQGEDILPNALEDFLAIQEAREAFIRQFTRLEMSARMLAAQLQSITTAMDCNGGANAMGLKGVCRALSGPSAAVSTAQAQLTQAIHTLGNMVIPFEVPRGPNQWTALVNESQVLGKSHKEAASHIESIAEKALMASNQTFLLLMGLLEDNSTEVHIRNLTEQLQEMHQAKENLTAQANETLSEAKATHSSIQEDSAQIASALANFTVMQQLTNDSQPNLVQGQAEDLINKTLELALLLQSKDEQVTKIQGALTSHMESTEKHMETIQEFKQLTAKVQEIKATALSSVVRGKEIESESSALTKEVEGMRKGWPRTLTQTKASLKKERMVEDKILGDAKKKTKQAERILKPALENSTLSNTAASQAKSLTDTILKDAKDSRSRAKASKTASVQLSSAVDSVLQQLEDQERTAAQAHMQMDGTNQTENTMDGMRENIETAKLQLEKYSVTLSELLSKLEGDVSSVKFNKILHETETWLGYLRQSVESPALSSKIQALHDAAQVQEADLKQVDQDIMEIKEERRSLQDIVLNLPQGCAEVEGSKVGTL</sequence>
<dbReference type="FunFam" id="2.10.25.10:FF:000163">
    <property type="entry name" value="laminin subunit gamma-1"/>
    <property type="match status" value="1"/>
</dbReference>
<feature type="disulfide bond" evidence="10">
    <location>
        <begin position="892"/>
        <end position="901"/>
    </location>
</feature>
<reference evidence="16" key="1">
    <citation type="submission" date="2021-01" db="EMBL/GenBank/DDBJ databases">
        <authorList>
            <person name="Zahm M."/>
            <person name="Roques C."/>
            <person name="Cabau C."/>
            <person name="Klopp C."/>
            <person name="Donnadieu C."/>
            <person name="Jouanno E."/>
            <person name="Lampietro C."/>
            <person name="Louis A."/>
            <person name="Herpin A."/>
            <person name="Echchiki A."/>
            <person name="Berthelot C."/>
            <person name="Parey E."/>
            <person name="Roest-Crollius H."/>
            <person name="Braasch I."/>
            <person name="Postlethwait J."/>
            <person name="Bobe J."/>
            <person name="Montfort J."/>
            <person name="Bouchez O."/>
            <person name="Begum T."/>
            <person name="Mejri S."/>
            <person name="Adams A."/>
            <person name="Chen W.-J."/>
            <person name="Guiguen Y."/>
        </authorList>
    </citation>
    <scope>NUCLEOTIDE SEQUENCE</scope>
    <source>
        <tissue evidence="16">Blood</tissue>
    </source>
</reference>
<dbReference type="Pfam" id="PF24973">
    <property type="entry name" value="EGF_LMN_ATRN"/>
    <property type="match status" value="3"/>
</dbReference>
<evidence type="ECO:0000259" key="13">
    <source>
        <dbReference type="PROSITE" id="PS50027"/>
    </source>
</evidence>
<dbReference type="PROSITE" id="PS51115">
    <property type="entry name" value="LAMININ_IVA"/>
    <property type="match status" value="1"/>
</dbReference>
<dbReference type="FunFam" id="2.10.25.10:FF:000074">
    <property type="entry name" value="Laminin subunit alpha"/>
    <property type="match status" value="1"/>
</dbReference>
<keyword evidence="6" id="KW-0272">Extracellular matrix</keyword>
<dbReference type="Proteomes" id="UP000829720">
    <property type="component" value="Unassembled WGS sequence"/>
</dbReference>
<evidence type="ECO:0000256" key="11">
    <source>
        <dbReference type="SAM" id="Coils"/>
    </source>
</evidence>
<dbReference type="GO" id="GO:0005604">
    <property type="term" value="C:basement membrane"/>
    <property type="evidence" value="ECO:0007669"/>
    <property type="project" value="UniProtKB-SubCell"/>
</dbReference>
<dbReference type="Gene3D" id="2.10.25.10">
    <property type="entry name" value="Laminin"/>
    <property type="match status" value="9"/>
</dbReference>
<name>A0A8T3E6J7_9TELE</name>
<dbReference type="FunFam" id="2.10.25.10:FF:000105">
    <property type="entry name" value="laminin subunit gamma-1"/>
    <property type="match status" value="1"/>
</dbReference>
<keyword evidence="8" id="KW-0325">Glycoprotein</keyword>
<feature type="domain" description="Laminin IV type A" evidence="14">
    <location>
        <begin position="504"/>
        <end position="676"/>
    </location>
</feature>
<evidence type="ECO:0000256" key="12">
    <source>
        <dbReference type="SAM" id="SignalP"/>
    </source>
</evidence>
<keyword evidence="4 12" id="KW-0732">Signal</keyword>
<dbReference type="CDD" id="cd00055">
    <property type="entry name" value="EGF_Lam"/>
    <property type="match status" value="9"/>
</dbReference>
<dbReference type="OrthoDB" id="430826at2759"/>
<evidence type="ECO:0000256" key="4">
    <source>
        <dbReference type="ARBA" id="ARBA00022729"/>
    </source>
</evidence>
<evidence type="ECO:0000313" key="16">
    <source>
        <dbReference type="EMBL" id="KAI1904723.1"/>
    </source>
</evidence>
<feature type="signal peptide" evidence="12">
    <location>
        <begin position="1"/>
        <end position="22"/>
    </location>
</feature>
<feature type="disulfide bond" evidence="10">
    <location>
        <begin position="988"/>
        <end position="997"/>
    </location>
</feature>
<evidence type="ECO:0000256" key="3">
    <source>
        <dbReference type="ARBA" id="ARBA00022525"/>
    </source>
</evidence>
<dbReference type="PANTHER" id="PTHR10574">
    <property type="entry name" value="NETRIN/LAMININ-RELATED"/>
    <property type="match status" value="1"/>
</dbReference>
<comment type="caution">
    <text evidence="16">The sequence shown here is derived from an EMBL/GenBank/DDBJ whole genome shotgun (WGS) entry which is preliminary data.</text>
</comment>
<gene>
    <name evidence="16" type="ORF">AGOR_G00008640</name>
</gene>
<feature type="disulfide bond" evidence="10">
    <location>
        <begin position="920"/>
        <end position="932"/>
    </location>
</feature>
<dbReference type="InterPro" id="IPR008211">
    <property type="entry name" value="Laminin_N"/>
</dbReference>
<dbReference type="FunFam" id="2.10.25.10:FF:000769">
    <property type="entry name" value="Laminin subunit gamma-1"/>
    <property type="match status" value="1"/>
</dbReference>
<dbReference type="SMART" id="SM00281">
    <property type="entry name" value="LamB"/>
    <property type="match status" value="1"/>
</dbReference>
<evidence type="ECO:0000256" key="2">
    <source>
        <dbReference type="ARBA" id="ARBA00004302"/>
    </source>
</evidence>
<feature type="disulfide bond" evidence="10">
    <location>
        <begin position="728"/>
        <end position="737"/>
    </location>
</feature>
<feature type="coiled-coil region" evidence="11">
    <location>
        <begin position="1554"/>
        <end position="1581"/>
    </location>
</feature>
<evidence type="ECO:0000259" key="14">
    <source>
        <dbReference type="PROSITE" id="PS51115"/>
    </source>
</evidence>
<dbReference type="PRINTS" id="PR00011">
    <property type="entry name" value="EGFLAMININ"/>
</dbReference>
<feature type="domain" description="Laminin EGF-like" evidence="13">
    <location>
        <begin position="325"/>
        <end position="380"/>
    </location>
</feature>
<evidence type="ECO:0000256" key="9">
    <source>
        <dbReference type="ARBA" id="ARBA00023292"/>
    </source>
</evidence>
<keyword evidence="3" id="KW-0964">Secreted</keyword>
<comment type="subcellular location">
    <subcellularLocation>
        <location evidence="2">Secreted</location>
        <location evidence="2">Extracellular space</location>
        <location evidence="2">Extracellular matrix</location>
        <location evidence="2">Basement membrane</location>
    </subcellularLocation>
</comment>
<dbReference type="InterPro" id="IPR000034">
    <property type="entry name" value="Laminin_IV"/>
</dbReference>
<dbReference type="GO" id="GO:0005576">
    <property type="term" value="C:extracellular region"/>
    <property type="evidence" value="ECO:0007669"/>
    <property type="project" value="UniProtKB-ARBA"/>
</dbReference>
<comment type="function">
    <text evidence="1">Binding to cells via a high affinity receptor, laminin is thought to mediate the attachment, migration and organization of cells into tissues during embryonic development by interacting with other extracellular matrix components.</text>
</comment>
<dbReference type="PROSITE" id="PS51117">
    <property type="entry name" value="LAMININ_NTER"/>
    <property type="match status" value="1"/>
</dbReference>
<dbReference type="SUPFAM" id="SSF57196">
    <property type="entry name" value="EGF/Laminin"/>
    <property type="match status" value="10"/>
</dbReference>
<evidence type="ECO:0000256" key="10">
    <source>
        <dbReference type="PROSITE-ProRule" id="PRU00460"/>
    </source>
</evidence>
<feature type="domain" description="Laminin EGF-like" evidence="13">
    <location>
        <begin position="869"/>
        <end position="919"/>
    </location>
</feature>
<feature type="coiled-coil region" evidence="11">
    <location>
        <begin position="1020"/>
        <end position="1047"/>
    </location>
</feature>
<dbReference type="GO" id="GO:0009888">
    <property type="term" value="P:tissue development"/>
    <property type="evidence" value="ECO:0007669"/>
    <property type="project" value="TreeGrafter"/>
</dbReference>
<feature type="domain" description="Laminin EGF-like" evidence="13">
    <location>
        <begin position="428"/>
        <end position="477"/>
    </location>
</feature>
<evidence type="ECO:0000259" key="15">
    <source>
        <dbReference type="PROSITE" id="PS51117"/>
    </source>
</evidence>
<dbReference type="GO" id="GO:0009887">
    <property type="term" value="P:animal organ morphogenesis"/>
    <property type="evidence" value="ECO:0007669"/>
    <property type="project" value="TreeGrafter"/>
</dbReference>
<feature type="disulfide bond" evidence="10">
    <location>
        <begin position="922"/>
        <end position="939"/>
    </location>
</feature>
<evidence type="ECO:0000256" key="5">
    <source>
        <dbReference type="ARBA" id="ARBA00022737"/>
    </source>
</evidence>
<feature type="disulfide bond" evidence="10">
    <location>
        <begin position="838"/>
        <end position="847"/>
    </location>
</feature>
<dbReference type="FunFam" id="2.10.25.10:FF:000166">
    <property type="entry name" value="laminin subunit gamma-1"/>
    <property type="match status" value="1"/>
</dbReference>
<feature type="disulfide bond" evidence="10">
    <location>
        <begin position="448"/>
        <end position="457"/>
    </location>
</feature>
<dbReference type="FunFam" id="2.10.25.10:FF:000188">
    <property type="entry name" value="Laminin subunit gamma 2"/>
    <property type="match status" value="1"/>
</dbReference>
<dbReference type="Pfam" id="PF00053">
    <property type="entry name" value="EGF_laminin"/>
    <property type="match status" value="8"/>
</dbReference>
<keyword evidence="17" id="KW-1185">Reference proteome</keyword>
<dbReference type="FunFam" id="2.10.25.10:FF:000090">
    <property type="entry name" value="laminin subunit alpha"/>
    <property type="match status" value="1"/>
</dbReference>
<evidence type="ECO:0008006" key="18">
    <source>
        <dbReference type="Google" id="ProtNLM"/>
    </source>
</evidence>
<feature type="disulfide bond" evidence="10">
    <location>
        <begin position="941"/>
        <end position="950"/>
    </location>
</feature>
<dbReference type="SMART" id="SM00181">
    <property type="entry name" value="EGF"/>
    <property type="match status" value="8"/>
</dbReference>
<feature type="disulfide bond" evidence="10">
    <location>
        <begin position="381"/>
        <end position="393"/>
    </location>
</feature>
<feature type="coiled-coil region" evidence="11">
    <location>
        <begin position="1212"/>
        <end position="1239"/>
    </location>
</feature>
<keyword evidence="7 10" id="KW-1015">Disulfide bond</keyword>
<feature type="coiled-coil region" evidence="11">
    <location>
        <begin position="1476"/>
        <end position="1510"/>
    </location>
</feature>
<organism evidence="16 17">
    <name type="scientific">Albula goreensis</name>
    <dbReference type="NCBI Taxonomy" id="1534307"/>
    <lineage>
        <taxon>Eukaryota</taxon>
        <taxon>Metazoa</taxon>
        <taxon>Chordata</taxon>
        <taxon>Craniata</taxon>
        <taxon>Vertebrata</taxon>
        <taxon>Euteleostomi</taxon>
        <taxon>Actinopterygii</taxon>
        <taxon>Neopterygii</taxon>
        <taxon>Teleostei</taxon>
        <taxon>Albuliformes</taxon>
        <taxon>Albulidae</taxon>
        <taxon>Albula</taxon>
    </lineage>
</organism>
<feature type="domain" description="Laminin N-terminal" evidence="15">
    <location>
        <begin position="33"/>
        <end position="268"/>
    </location>
</feature>
<feature type="chain" id="PRO_5035865179" description="Laminin subunit gamma-3" evidence="12">
    <location>
        <begin position="23"/>
        <end position="1600"/>
    </location>
</feature>
<feature type="domain" description="Laminin EGF-like" evidence="13">
    <location>
        <begin position="381"/>
        <end position="427"/>
    </location>
</feature>
<protein>
    <recommendedName>
        <fullName evidence="18">Laminin subunit gamma-3</fullName>
    </recommendedName>
</protein>
<comment type="caution">
    <text evidence="10">Lacks conserved residue(s) required for the propagation of feature annotation.</text>
</comment>
<dbReference type="PROSITE" id="PS01248">
    <property type="entry name" value="EGF_LAM_1"/>
    <property type="match status" value="4"/>
</dbReference>
<feature type="disulfide bond" evidence="10">
    <location>
        <begin position="968"/>
        <end position="980"/>
    </location>
</feature>
<accession>A0A8T3E6J7</accession>